<dbReference type="AlphaFoldDB" id="A0A9P4GP19"/>
<protein>
    <submittedName>
        <fullName evidence="2">Uncharacterized protein</fullName>
    </submittedName>
</protein>
<evidence type="ECO:0000313" key="3">
    <source>
        <dbReference type="Proteomes" id="UP000800039"/>
    </source>
</evidence>
<name>A0A9P4GP19_9PLEO</name>
<accession>A0A9P4GP19</accession>
<proteinExistence type="predicted"/>
<dbReference type="GeneID" id="63848983"/>
<dbReference type="RefSeq" id="XP_040791287.1">
    <property type="nucleotide sequence ID" value="XM_040931731.1"/>
</dbReference>
<evidence type="ECO:0000313" key="2">
    <source>
        <dbReference type="EMBL" id="KAF1848724.1"/>
    </source>
</evidence>
<comment type="caution">
    <text evidence="2">The sequence shown here is derived from an EMBL/GenBank/DDBJ whole genome shotgun (WGS) entry which is preliminary data.</text>
</comment>
<dbReference type="EMBL" id="ML976615">
    <property type="protein sequence ID" value="KAF1848724.1"/>
    <property type="molecule type" value="Genomic_DNA"/>
</dbReference>
<evidence type="ECO:0000256" key="1">
    <source>
        <dbReference type="SAM" id="MobiDB-lite"/>
    </source>
</evidence>
<sequence length="187" mass="20005">MDDLMQPPFLTTLTLLVCRHGSVADGELACHADEVGLTGFSGRCELIDKGCTSDGCTREKSSLQQALCLVRKHASLRLTTRGANFVAHYEEAQPPERGVSTHRNEPRQQPPKASADARSRNSGNASVCGGRDLGARFVPCSGRSIVLLIGVFTCDNIKDLASLPPPQAEPHGFPVVTGAREDRPVEG</sequence>
<gene>
    <name evidence="2" type="ORF">K460DRAFT_353668</name>
</gene>
<organism evidence="2 3">
    <name type="scientific">Cucurbitaria berberidis CBS 394.84</name>
    <dbReference type="NCBI Taxonomy" id="1168544"/>
    <lineage>
        <taxon>Eukaryota</taxon>
        <taxon>Fungi</taxon>
        <taxon>Dikarya</taxon>
        <taxon>Ascomycota</taxon>
        <taxon>Pezizomycotina</taxon>
        <taxon>Dothideomycetes</taxon>
        <taxon>Pleosporomycetidae</taxon>
        <taxon>Pleosporales</taxon>
        <taxon>Pleosporineae</taxon>
        <taxon>Cucurbitariaceae</taxon>
        <taxon>Cucurbitaria</taxon>
    </lineage>
</organism>
<feature type="region of interest" description="Disordered" evidence="1">
    <location>
        <begin position="91"/>
        <end position="125"/>
    </location>
</feature>
<reference evidence="2" key="1">
    <citation type="submission" date="2020-01" db="EMBL/GenBank/DDBJ databases">
        <authorList>
            <consortium name="DOE Joint Genome Institute"/>
            <person name="Haridas S."/>
            <person name="Albert R."/>
            <person name="Binder M."/>
            <person name="Bloem J."/>
            <person name="Labutti K."/>
            <person name="Salamov A."/>
            <person name="Andreopoulos B."/>
            <person name="Baker S.E."/>
            <person name="Barry K."/>
            <person name="Bills G."/>
            <person name="Bluhm B.H."/>
            <person name="Cannon C."/>
            <person name="Castanera R."/>
            <person name="Culley D.E."/>
            <person name="Daum C."/>
            <person name="Ezra D."/>
            <person name="Gonzalez J.B."/>
            <person name="Henrissat B."/>
            <person name="Kuo A."/>
            <person name="Liang C."/>
            <person name="Lipzen A."/>
            <person name="Lutzoni F."/>
            <person name="Magnuson J."/>
            <person name="Mondo S."/>
            <person name="Nolan M."/>
            <person name="Ohm R."/>
            <person name="Pangilinan J."/>
            <person name="Park H.-J."/>
            <person name="Ramirez L."/>
            <person name="Alfaro M."/>
            <person name="Sun H."/>
            <person name="Tritt A."/>
            <person name="Yoshinaga Y."/>
            <person name="Zwiers L.-H."/>
            <person name="Turgeon B.G."/>
            <person name="Goodwin S.B."/>
            <person name="Spatafora J.W."/>
            <person name="Crous P.W."/>
            <person name="Grigoriev I.V."/>
        </authorList>
    </citation>
    <scope>NUCLEOTIDE SEQUENCE</scope>
    <source>
        <strain evidence="2">CBS 394.84</strain>
    </source>
</reference>
<feature type="region of interest" description="Disordered" evidence="1">
    <location>
        <begin position="165"/>
        <end position="187"/>
    </location>
</feature>
<keyword evidence="3" id="KW-1185">Reference proteome</keyword>
<dbReference type="Proteomes" id="UP000800039">
    <property type="component" value="Unassembled WGS sequence"/>
</dbReference>